<dbReference type="GO" id="GO:0008999">
    <property type="term" value="F:protein-N-terminal-alanine acetyltransferase activity"/>
    <property type="evidence" value="ECO:0007669"/>
    <property type="project" value="TreeGrafter"/>
</dbReference>
<protein>
    <submittedName>
        <fullName evidence="2">Putative ribosomal N-acetyltransferase ydaF</fullName>
        <ecNumber evidence="2">2.3.1.-</ecNumber>
    </submittedName>
</protein>
<dbReference type="EMBL" id="CAHS01000012">
    <property type="protein sequence ID" value="CCG86266.1"/>
    <property type="molecule type" value="Genomic_DNA"/>
</dbReference>
<dbReference type="Proteomes" id="UP000018217">
    <property type="component" value="Unassembled WGS sequence"/>
</dbReference>
<dbReference type="GO" id="GO:1990189">
    <property type="term" value="F:protein N-terminal-serine acetyltransferase activity"/>
    <property type="evidence" value="ECO:0007669"/>
    <property type="project" value="TreeGrafter"/>
</dbReference>
<reference evidence="2 3" key="1">
    <citation type="journal article" date="2013" name="Syst. Appl. Microbiol.">
        <title>Phylogenetic position and virulence apparatus of the pear flower necrosis pathogen Erwinia piriflorinigrans CFBP 5888T as assessed by comparative genomics.</title>
        <authorList>
            <person name="Smits T.H."/>
            <person name="Rezzonico F."/>
            <person name="Lopez M.M."/>
            <person name="Blom J."/>
            <person name="Goesmann A."/>
            <person name="Frey J.E."/>
            <person name="Duffy B."/>
        </authorList>
    </citation>
    <scope>NUCLEOTIDE SEQUENCE [LARGE SCALE GENOMIC DNA]</scope>
    <source>
        <strain evidence="3">CFBP5888</strain>
    </source>
</reference>
<dbReference type="InterPro" id="IPR000182">
    <property type="entry name" value="GNAT_dom"/>
</dbReference>
<feature type="domain" description="N-acetyltransferase" evidence="1">
    <location>
        <begin position="3"/>
        <end position="161"/>
    </location>
</feature>
<keyword evidence="2" id="KW-0012">Acyltransferase</keyword>
<dbReference type="Pfam" id="PF13302">
    <property type="entry name" value="Acetyltransf_3"/>
    <property type="match status" value="1"/>
</dbReference>
<dbReference type="PROSITE" id="PS51186">
    <property type="entry name" value="GNAT"/>
    <property type="match status" value="1"/>
</dbReference>
<dbReference type="GO" id="GO:0005737">
    <property type="term" value="C:cytoplasm"/>
    <property type="evidence" value="ECO:0007669"/>
    <property type="project" value="TreeGrafter"/>
</dbReference>
<dbReference type="STRING" id="1161919.EPIR_0901"/>
<gene>
    <name evidence="2" type="ORF">EPIR_0901</name>
</gene>
<dbReference type="InterPro" id="IPR051908">
    <property type="entry name" value="Ribosomal_N-acetyltransferase"/>
</dbReference>
<evidence type="ECO:0000313" key="2">
    <source>
        <dbReference type="EMBL" id="CCG86266.1"/>
    </source>
</evidence>
<dbReference type="RefSeq" id="WP_023654084.1">
    <property type="nucleotide sequence ID" value="NZ_CAHS01000012.1"/>
</dbReference>
<dbReference type="PANTHER" id="PTHR43441">
    <property type="entry name" value="RIBOSOMAL-PROTEIN-SERINE ACETYLTRANSFERASE"/>
    <property type="match status" value="1"/>
</dbReference>
<comment type="caution">
    <text evidence="2">The sequence shown here is derived from an EMBL/GenBank/DDBJ whole genome shotgun (WGS) entry which is preliminary data.</text>
</comment>
<dbReference type="AlphaFoldDB" id="V5Z4L5"/>
<dbReference type="SUPFAM" id="SSF55729">
    <property type="entry name" value="Acyl-CoA N-acyltransferases (Nat)"/>
    <property type="match status" value="1"/>
</dbReference>
<proteinExistence type="predicted"/>
<sequence>MNLVLRPFEDRDAEAFANAVNESLDTLLPWMSWAHENYMPEDALKWFHYTHLQRQQELADESGIFSANGELLGGVGIRYSDRCNAKPALGYWVRSSKQRKGIASEAVRRLAAEGFKKPDTKMIEILVAENNVASRTVATRVGAKLIDIRFGLIVLASGPINTAIYHLHRPHQMA</sequence>
<dbReference type="Gene3D" id="3.40.630.30">
    <property type="match status" value="1"/>
</dbReference>
<name>V5Z4L5_9GAMM</name>
<organism evidence="2 3">
    <name type="scientific">Erwinia piriflorinigrans CFBP 5888</name>
    <dbReference type="NCBI Taxonomy" id="1161919"/>
    <lineage>
        <taxon>Bacteria</taxon>
        <taxon>Pseudomonadati</taxon>
        <taxon>Pseudomonadota</taxon>
        <taxon>Gammaproteobacteria</taxon>
        <taxon>Enterobacterales</taxon>
        <taxon>Erwiniaceae</taxon>
        <taxon>Erwinia</taxon>
    </lineage>
</organism>
<dbReference type="OrthoDB" id="5292292at2"/>
<accession>V5Z4L5</accession>
<keyword evidence="3" id="KW-1185">Reference proteome</keyword>
<keyword evidence="2" id="KW-0808">Transferase</keyword>
<evidence type="ECO:0000259" key="1">
    <source>
        <dbReference type="PROSITE" id="PS51186"/>
    </source>
</evidence>
<dbReference type="EC" id="2.3.1.-" evidence="2"/>
<dbReference type="InterPro" id="IPR016181">
    <property type="entry name" value="Acyl_CoA_acyltransferase"/>
</dbReference>
<dbReference type="PANTHER" id="PTHR43441:SF10">
    <property type="entry name" value="ACETYLTRANSFERASE"/>
    <property type="match status" value="1"/>
</dbReference>
<evidence type="ECO:0000313" key="3">
    <source>
        <dbReference type="Proteomes" id="UP000018217"/>
    </source>
</evidence>